<evidence type="ECO:0000256" key="6">
    <source>
        <dbReference type="ARBA" id="ARBA00022801"/>
    </source>
</evidence>
<gene>
    <name evidence="9" type="primary">yfeW</name>
    <name evidence="12" type="ORF">EEM01_08155</name>
    <name evidence="13" type="ORF">EEN95_08395</name>
</gene>
<dbReference type="SUPFAM" id="SSF56601">
    <property type="entry name" value="beta-lactamase/transpeptidase-like"/>
    <property type="match status" value="1"/>
</dbReference>
<evidence type="ECO:0000256" key="1">
    <source>
        <dbReference type="ARBA" id="ARBA00022475"/>
    </source>
</evidence>
<organism evidence="13">
    <name type="scientific">Salmonella enterica</name>
    <name type="common">Salmonella choleraesuis</name>
    <dbReference type="NCBI Taxonomy" id="28901"/>
    <lineage>
        <taxon>Bacteria</taxon>
        <taxon>Pseudomonadati</taxon>
        <taxon>Pseudomonadota</taxon>
        <taxon>Gammaproteobacteria</taxon>
        <taxon>Enterobacterales</taxon>
        <taxon>Enterobacteriaceae</taxon>
        <taxon>Salmonella</taxon>
    </lineage>
</organism>
<dbReference type="PANTHER" id="PTHR43283:SF11">
    <property type="entry name" value="BETA-LACTAMASE-RELATED DOMAIN-CONTAINING PROTEIN"/>
    <property type="match status" value="1"/>
</dbReference>
<evidence type="ECO:0000259" key="11">
    <source>
        <dbReference type="Pfam" id="PF00144"/>
    </source>
</evidence>
<evidence type="ECO:0000256" key="2">
    <source>
        <dbReference type="ARBA" id="ARBA00022519"/>
    </source>
</evidence>
<dbReference type="InterPro" id="IPR050789">
    <property type="entry name" value="Diverse_Enzym_Activities"/>
</dbReference>
<keyword evidence="10" id="KW-0732">Signal</keyword>
<evidence type="ECO:0000256" key="7">
    <source>
        <dbReference type="ARBA" id="ARBA00022989"/>
    </source>
</evidence>
<dbReference type="PROSITE" id="PS51257">
    <property type="entry name" value="PROKAR_LIPOPROTEIN"/>
    <property type="match status" value="1"/>
</dbReference>
<evidence type="ECO:0000256" key="10">
    <source>
        <dbReference type="SAM" id="SignalP"/>
    </source>
</evidence>
<feature type="chain" id="PRO_5035556522" description="Putative D-alanyl-D-alanine carboxypeptidase" evidence="10">
    <location>
        <begin position="20"/>
        <end position="432"/>
    </location>
</feature>
<comment type="caution">
    <text evidence="13">The sequence shown here is derived from an EMBL/GenBank/DDBJ whole genome shotgun (WGS) entry which is preliminary data.</text>
</comment>
<dbReference type="Gene3D" id="3.40.710.10">
    <property type="entry name" value="DD-peptidase/beta-lactamase superfamily"/>
    <property type="match status" value="1"/>
</dbReference>
<keyword evidence="3 9" id="KW-0121">Carboxypeptidase</keyword>
<proteinExistence type="inferred from homology"/>
<feature type="signal peptide" evidence="10">
    <location>
        <begin position="1"/>
        <end position="19"/>
    </location>
</feature>
<sequence length="432" mass="47603">MNIKLLFASLLAFSCAASATSYPVLTESTPEKVGLNIERLNRLESWIAQQVDAGYPSVNLLIIKDNHIVYRKAWGDAKKYDGNTLMRQPIKATTETLYDLASNSKMYATNFALQKLMSEGKLKPDDLISKYIPGFVDRPGEAIKGKSMLRVADLLHHSGGFPADPQYPNKTVAGELYSQDKSTTLEMIKRTPLEYRPGTQHIYSDVDYMLLGFIVEAVTGQPLDRYVEEAIYRPLGLTHTVFNPLKKGFQPQQIAATELNGNTRDGIIHFPNIRTTTVWGQVHDEKAFYSMGGVSGHAGLFSNTADIAVLMQTMLNGGSYGNVTLFSPETVKMFTRRSPEDATFGLGWRVNGNASMTSTFGTLASAEAYGHTGWTGTLTVIDPVNHMAIVMLSNKPHSPVADPQKNPNMFKSGLMPVATYGWVVDQIYAALK</sequence>
<accession>A0A379PXF3</accession>
<dbReference type="HAMAP" id="MF_01034">
    <property type="entry name" value="S12_YfeW"/>
    <property type="match status" value="1"/>
</dbReference>
<evidence type="ECO:0000256" key="9">
    <source>
        <dbReference type="HAMAP-Rule" id="MF_01034"/>
    </source>
</evidence>
<evidence type="ECO:0000313" key="13">
    <source>
        <dbReference type="EMBL" id="MFK69346.1"/>
    </source>
</evidence>
<keyword evidence="5 9" id="KW-0812">Transmembrane</keyword>
<keyword evidence="2 9" id="KW-0997">Cell inner membrane</keyword>
<name>A0A379PXF3_SALER</name>
<feature type="domain" description="Beta-lactamase-related" evidence="11">
    <location>
        <begin position="44"/>
        <end position="410"/>
    </location>
</feature>
<keyword evidence="1 9" id="KW-1003">Cell membrane</keyword>
<evidence type="ECO:0000256" key="8">
    <source>
        <dbReference type="ARBA" id="ARBA00023136"/>
    </source>
</evidence>
<keyword evidence="7 9" id="KW-1133">Transmembrane helix</keyword>
<evidence type="ECO:0000256" key="4">
    <source>
        <dbReference type="ARBA" id="ARBA00022670"/>
    </source>
</evidence>
<comment type="catalytic activity">
    <reaction evidence="9">
        <text>Preferential cleavage: (Ac)2-L-Lys-D-Ala-|-D-Ala. Also transpeptidation of peptidyl-alanyl moieties that are N-acyl substituents of D-alanine.</text>
        <dbReference type="EC" id="3.4.16.4"/>
    </reaction>
</comment>
<reference evidence="13" key="1">
    <citation type="submission" date="2018-11" db="EMBL/GenBank/DDBJ databases">
        <authorList>
            <consortium name="PulseNet: The National Subtyping Network for Foodborne Disease Surveillance"/>
            <person name="Tarr C.L."/>
            <person name="Trees E."/>
            <person name="Katz L.S."/>
            <person name="Carleton-Romer H.A."/>
            <person name="Stroika S."/>
            <person name="Kucerova Z."/>
            <person name="Roache K.F."/>
            <person name="Sabol A.L."/>
            <person name="Besser J."/>
            <person name="Gerner-Smidt P."/>
        </authorList>
    </citation>
    <scope>NUCLEOTIDE SEQUENCE [LARGE SCALE GENOMIC DNA]</scope>
    <source>
        <strain evidence="13">PNUSAS057377</strain>
        <strain evidence="12">PNUSAS059842</strain>
    </source>
</reference>
<dbReference type="InterPro" id="IPR012338">
    <property type="entry name" value="Beta-lactam/transpept-like"/>
</dbReference>
<keyword evidence="6 9" id="KW-0378">Hydrolase</keyword>
<dbReference type="AlphaFoldDB" id="A0A379PXF3"/>
<dbReference type="EMBL" id="RMTL01000005">
    <property type="protein sequence ID" value="MFK56142.1"/>
    <property type="molecule type" value="Genomic_DNA"/>
</dbReference>
<evidence type="ECO:0000313" key="12">
    <source>
        <dbReference type="EMBL" id="MFK56142.1"/>
    </source>
</evidence>
<dbReference type="NCBIfam" id="NF002968">
    <property type="entry name" value="PRK03642.1"/>
    <property type="match status" value="1"/>
</dbReference>
<dbReference type="Pfam" id="PF00144">
    <property type="entry name" value="Beta-lactamase"/>
    <property type="match status" value="1"/>
</dbReference>
<comment type="subcellular location">
    <subcellularLocation>
        <location evidence="9">Cell inner membrane</location>
        <topology evidence="9">Single-pass membrane protein</topology>
    </subcellularLocation>
</comment>
<dbReference type="PANTHER" id="PTHR43283">
    <property type="entry name" value="BETA-LACTAMASE-RELATED"/>
    <property type="match status" value="1"/>
</dbReference>
<comment type="similarity">
    <text evidence="9">Belongs to the peptidase S12 family. YfeW subfamily.</text>
</comment>
<dbReference type="InterPro" id="IPR022849">
    <property type="entry name" value="Pept_S12_YfeW/YbbE-like"/>
</dbReference>
<dbReference type="GO" id="GO:0009002">
    <property type="term" value="F:serine-type D-Ala-D-Ala carboxypeptidase activity"/>
    <property type="evidence" value="ECO:0007669"/>
    <property type="project" value="UniProtKB-UniRule"/>
</dbReference>
<dbReference type="InterPro" id="IPR001466">
    <property type="entry name" value="Beta-lactam-related"/>
</dbReference>
<dbReference type="Proteomes" id="UP000839509">
    <property type="component" value="Unassembled WGS sequence"/>
</dbReference>
<keyword evidence="4 9" id="KW-0645">Protease</keyword>
<dbReference type="EC" id="3.4.16.4" evidence="9"/>
<evidence type="ECO:0000256" key="5">
    <source>
        <dbReference type="ARBA" id="ARBA00022692"/>
    </source>
</evidence>
<keyword evidence="8 9" id="KW-0472">Membrane</keyword>
<evidence type="ECO:0000256" key="3">
    <source>
        <dbReference type="ARBA" id="ARBA00022645"/>
    </source>
</evidence>
<protein>
    <recommendedName>
        <fullName evidence="9">Putative D-alanyl-D-alanine carboxypeptidase</fullName>
        <ecNumber evidence="9">3.4.16.4</ecNumber>
    </recommendedName>
    <alternativeName>
        <fullName evidence="9">DD-carboxypeptidase</fullName>
        <shortName evidence="9">DD-CPase</shortName>
    </alternativeName>
</protein>
<dbReference type="GO" id="GO:0006508">
    <property type="term" value="P:proteolysis"/>
    <property type="evidence" value="ECO:0007669"/>
    <property type="project" value="UniProtKB-KW"/>
</dbReference>
<dbReference type="EMBL" id="RMUA01000009">
    <property type="protein sequence ID" value="MFK69346.1"/>
    <property type="molecule type" value="Genomic_DNA"/>
</dbReference>
<dbReference type="Proteomes" id="UP000885320">
    <property type="component" value="Unassembled WGS sequence"/>
</dbReference>
<dbReference type="GO" id="GO:0005886">
    <property type="term" value="C:plasma membrane"/>
    <property type="evidence" value="ECO:0007669"/>
    <property type="project" value="UniProtKB-SubCell"/>
</dbReference>